<name>A0A8J1XM08_OWEFU</name>
<gene>
    <name evidence="9" type="ORF">OFUS_LOCUS4717</name>
</gene>
<reference evidence="9" key="1">
    <citation type="submission" date="2022-03" db="EMBL/GenBank/DDBJ databases">
        <authorList>
            <person name="Martin C."/>
        </authorList>
    </citation>
    <scope>NUCLEOTIDE SEQUENCE</scope>
</reference>
<feature type="transmembrane region" description="Helical" evidence="8">
    <location>
        <begin position="460"/>
        <end position="482"/>
    </location>
</feature>
<keyword evidence="6 8" id="KW-0472">Membrane</keyword>
<proteinExistence type="inferred from homology"/>
<dbReference type="PANTHER" id="PTHR10010:SF46">
    <property type="entry name" value="SODIUM-DEPENDENT PHOSPHATE TRANSPORT PROTEIN 2B"/>
    <property type="match status" value="1"/>
</dbReference>
<feature type="transmembrane region" description="Helical" evidence="8">
    <location>
        <begin position="503"/>
        <end position="526"/>
    </location>
</feature>
<feature type="region of interest" description="Disordered" evidence="7">
    <location>
        <begin position="1"/>
        <end position="47"/>
    </location>
</feature>
<dbReference type="GO" id="GO:0031982">
    <property type="term" value="C:vesicle"/>
    <property type="evidence" value="ECO:0007669"/>
    <property type="project" value="TreeGrafter"/>
</dbReference>
<accession>A0A8J1XM08</accession>
<feature type="transmembrane region" description="Helical" evidence="8">
    <location>
        <begin position="434"/>
        <end position="454"/>
    </location>
</feature>
<protein>
    <submittedName>
        <fullName evidence="9">Uncharacterized protein</fullName>
    </submittedName>
</protein>
<feature type="transmembrane region" description="Helical" evidence="8">
    <location>
        <begin position="532"/>
        <end position="553"/>
    </location>
</feature>
<dbReference type="Pfam" id="PF02690">
    <property type="entry name" value="Na_Pi_cotrans"/>
    <property type="match status" value="2"/>
</dbReference>
<organism evidence="9 10">
    <name type="scientific">Owenia fusiformis</name>
    <name type="common">Polychaete worm</name>
    <dbReference type="NCBI Taxonomy" id="6347"/>
    <lineage>
        <taxon>Eukaryota</taxon>
        <taxon>Metazoa</taxon>
        <taxon>Spiralia</taxon>
        <taxon>Lophotrochozoa</taxon>
        <taxon>Annelida</taxon>
        <taxon>Polychaeta</taxon>
        <taxon>Sedentaria</taxon>
        <taxon>Canalipalpata</taxon>
        <taxon>Sabellida</taxon>
        <taxon>Oweniida</taxon>
        <taxon>Oweniidae</taxon>
        <taxon>Owenia</taxon>
    </lineage>
</organism>
<evidence type="ECO:0000256" key="7">
    <source>
        <dbReference type="SAM" id="MobiDB-lite"/>
    </source>
</evidence>
<dbReference type="NCBIfam" id="TIGR01013">
    <property type="entry name" value="2a58"/>
    <property type="match status" value="1"/>
</dbReference>
<dbReference type="EMBL" id="CAIIXF020000002">
    <property type="protein sequence ID" value="CAH1777714.1"/>
    <property type="molecule type" value="Genomic_DNA"/>
</dbReference>
<feature type="compositionally biased region" description="Basic and acidic residues" evidence="7">
    <location>
        <begin position="1"/>
        <end position="15"/>
    </location>
</feature>
<evidence type="ECO:0000256" key="2">
    <source>
        <dbReference type="ARBA" id="ARBA00005808"/>
    </source>
</evidence>
<dbReference type="GO" id="GO:0016324">
    <property type="term" value="C:apical plasma membrane"/>
    <property type="evidence" value="ECO:0007669"/>
    <property type="project" value="UniProtKB-SubCell"/>
</dbReference>
<feature type="transmembrane region" description="Helical" evidence="8">
    <location>
        <begin position="394"/>
        <end position="422"/>
    </location>
</feature>
<evidence type="ECO:0000313" key="9">
    <source>
        <dbReference type="EMBL" id="CAH1777714.1"/>
    </source>
</evidence>
<keyword evidence="5 8" id="KW-1133">Transmembrane helix</keyword>
<dbReference type="InterPro" id="IPR003841">
    <property type="entry name" value="Na/Pi_transpt"/>
</dbReference>
<feature type="transmembrane region" description="Helical" evidence="8">
    <location>
        <begin position="340"/>
        <end position="361"/>
    </location>
</feature>
<feature type="region of interest" description="Disordered" evidence="7">
    <location>
        <begin position="593"/>
        <end position="612"/>
    </location>
</feature>
<dbReference type="GO" id="GO:0044341">
    <property type="term" value="P:sodium-dependent phosphate transport"/>
    <property type="evidence" value="ECO:0007669"/>
    <property type="project" value="InterPro"/>
</dbReference>
<evidence type="ECO:0000256" key="8">
    <source>
        <dbReference type="SAM" id="Phobius"/>
    </source>
</evidence>
<dbReference type="GO" id="GO:0005903">
    <property type="term" value="C:brush border"/>
    <property type="evidence" value="ECO:0007669"/>
    <property type="project" value="TreeGrafter"/>
</dbReference>
<dbReference type="OrthoDB" id="76259at2759"/>
<comment type="caution">
    <text evidence="9">The sequence shown here is derived from an EMBL/GenBank/DDBJ whole genome shotgun (WGS) entry which is preliminary data.</text>
</comment>
<dbReference type="GO" id="GO:0005436">
    <property type="term" value="F:sodium:phosphate symporter activity"/>
    <property type="evidence" value="ECO:0007669"/>
    <property type="project" value="InterPro"/>
</dbReference>
<dbReference type="AlphaFoldDB" id="A0A8J1XM08"/>
<keyword evidence="3" id="KW-1003">Cell membrane</keyword>
<evidence type="ECO:0000256" key="4">
    <source>
        <dbReference type="ARBA" id="ARBA00022692"/>
    </source>
</evidence>
<evidence type="ECO:0000313" key="10">
    <source>
        <dbReference type="Proteomes" id="UP000749559"/>
    </source>
</evidence>
<sequence length="625" mass="68490">MDPEKKELAEKDLEKGACTGVSNPAFDGPSAIVSNGIPDSKDVEDDVSEDTFDPWELVNPKVKEKKWKELSSFGKFKRVMWLLARLVILLALLYLFICSLDFLSNAFKLLGGKSAGQVFSQNSLLRNPVCGLMLGVLGTVLLQSSSTTTSIIVTMVAESILDVQTAIPIIMGANIGTSVTNTIVSMGQITEVNEFRRAFGGATVHDMFNWLTVFCLLPIEAICAAFEPYAHGGPLYWLTRSIVDSLHIETAQDVNKELLKVITKPFTKLVISIDSKAITKISTGEVLAEDVKLVKHCKDAVMKNVTVNGTTSLEEVQVIRKCALGEAKSLFALTDWSDELVGGILLVVALVLLCICLVLIVKTLHSLLSGHIAVAIKKVVNANFPGKLAFLTGYLAIVVGAGLTILVQSSSIFTSAITPLVGIGVLKIDRMYPLTLGANIGTTFTAILASLTQSSTKLKLALHIAFCHLFFNIIGIIIWYPIPAMRRVPIKLAKFLGNKTAKYRWFAIVYLILMFFLFPAFIFAISIPGWEVLVGVGVPILVFIIVIAIINCMQSRHPNRLPKKLRNWDFLPICLHSLAPYDRIFRCCKVCRPGKDEQSPPSTPPPAYNDTITNQVPVHYENTVL</sequence>
<evidence type="ECO:0000256" key="3">
    <source>
        <dbReference type="ARBA" id="ARBA00022475"/>
    </source>
</evidence>
<comment type="subcellular location">
    <subcellularLocation>
        <location evidence="1">Apical cell membrane</location>
        <topology evidence="1">Multi-pass membrane protein</topology>
    </subcellularLocation>
</comment>
<feature type="transmembrane region" description="Helical" evidence="8">
    <location>
        <begin position="82"/>
        <end position="104"/>
    </location>
</feature>
<evidence type="ECO:0000256" key="6">
    <source>
        <dbReference type="ARBA" id="ARBA00023136"/>
    </source>
</evidence>
<keyword evidence="10" id="KW-1185">Reference proteome</keyword>
<dbReference type="Proteomes" id="UP000749559">
    <property type="component" value="Unassembled WGS sequence"/>
</dbReference>
<keyword evidence="4 8" id="KW-0812">Transmembrane</keyword>
<dbReference type="PANTHER" id="PTHR10010">
    <property type="entry name" value="SOLUTE CARRIER FAMILY 34 SODIUM PHOSPHATE , MEMBER 2-RELATED"/>
    <property type="match status" value="1"/>
</dbReference>
<evidence type="ECO:0000256" key="1">
    <source>
        <dbReference type="ARBA" id="ARBA00004424"/>
    </source>
</evidence>
<evidence type="ECO:0000256" key="5">
    <source>
        <dbReference type="ARBA" id="ARBA00022989"/>
    </source>
</evidence>
<comment type="similarity">
    <text evidence="2">Belongs to the SLC34A transporter family.</text>
</comment>